<organism evidence="2 3">
    <name type="scientific">Methylohalomonas lacus</name>
    <dbReference type="NCBI Taxonomy" id="398773"/>
    <lineage>
        <taxon>Bacteria</taxon>
        <taxon>Pseudomonadati</taxon>
        <taxon>Pseudomonadota</taxon>
        <taxon>Gammaproteobacteria</taxon>
        <taxon>Methylohalomonadales</taxon>
        <taxon>Methylohalomonadaceae</taxon>
        <taxon>Methylohalomonas</taxon>
    </lineage>
</organism>
<protein>
    <submittedName>
        <fullName evidence="2">Uncharacterized protein</fullName>
    </submittedName>
</protein>
<dbReference type="EMBL" id="JANUCT010000004">
    <property type="protein sequence ID" value="MCS3902807.1"/>
    <property type="molecule type" value="Genomic_DNA"/>
</dbReference>
<keyword evidence="3" id="KW-1185">Reference proteome</keyword>
<evidence type="ECO:0000313" key="3">
    <source>
        <dbReference type="Proteomes" id="UP001204445"/>
    </source>
</evidence>
<sequence length="153" mass="16860">MKHGLIIFCFIVTMPLLLAACAAADKHFWELPDENLSYIALIRTAPRSGTVVVYNPKLCQAVGEACGFFRSHAFAHLMLNHQILSPASYTQSHEDAADCYAARNAPVAEVRAAVDFLADEDREPQVRLTGDPAERAKNIRTCAEAADNWETGR</sequence>
<evidence type="ECO:0000313" key="2">
    <source>
        <dbReference type="EMBL" id="MCS3902807.1"/>
    </source>
</evidence>
<feature type="signal peptide" evidence="1">
    <location>
        <begin position="1"/>
        <end position="19"/>
    </location>
</feature>
<dbReference type="RefSeq" id="WP_259054391.1">
    <property type="nucleotide sequence ID" value="NZ_JANUCT010000004.1"/>
</dbReference>
<dbReference type="AlphaFoldDB" id="A0AAE3HLU8"/>
<name>A0AAE3HLU8_9GAMM</name>
<proteinExistence type="predicted"/>
<reference evidence="2" key="1">
    <citation type="submission" date="2022-08" db="EMBL/GenBank/DDBJ databases">
        <title>Genomic Encyclopedia of Type Strains, Phase III (KMG-III): the genomes of soil and plant-associated and newly described type strains.</title>
        <authorList>
            <person name="Whitman W."/>
        </authorList>
    </citation>
    <scope>NUCLEOTIDE SEQUENCE</scope>
    <source>
        <strain evidence="2">HMT 1</strain>
    </source>
</reference>
<evidence type="ECO:0000256" key="1">
    <source>
        <dbReference type="SAM" id="SignalP"/>
    </source>
</evidence>
<comment type="caution">
    <text evidence="2">The sequence shown here is derived from an EMBL/GenBank/DDBJ whole genome shotgun (WGS) entry which is preliminary data.</text>
</comment>
<accession>A0AAE3HLU8</accession>
<keyword evidence="1" id="KW-0732">Signal</keyword>
<gene>
    <name evidence="2" type="ORF">J2T55_000811</name>
</gene>
<dbReference type="Proteomes" id="UP001204445">
    <property type="component" value="Unassembled WGS sequence"/>
</dbReference>
<dbReference type="PROSITE" id="PS51257">
    <property type="entry name" value="PROKAR_LIPOPROTEIN"/>
    <property type="match status" value="1"/>
</dbReference>
<feature type="chain" id="PRO_5042100906" evidence="1">
    <location>
        <begin position="20"/>
        <end position="153"/>
    </location>
</feature>